<organism evidence="2 3">
    <name type="scientific">Schizopora paradoxa</name>
    <dbReference type="NCBI Taxonomy" id="27342"/>
    <lineage>
        <taxon>Eukaryota</taxon>
        <taxon>Fungi</taxon>
        <taxon>Dikarya</taxon>
        <taxon>Basidiomycota</taxon>
        <taxon>Agaricomycotina</taxon>
        <taxon>Agaricomycetes</taxon>
        <taxon>Hymenochaetales</taxon>
        <taxon>Schizoporaceae</taxon>
        <taxon>Schizopora</taxon>
    </lineage>
</organism>
<dbReference type="AlphaFoldDB" id="A0A0H2RRN1"/>
<gene>
    <name evidence="2" type="ORF">SCHPADRAFT_996409</name>
</gene>
<keyword evidence="3" id="KW-1185">Reference proteome</keyword>
<feature type="compositionally biased region" description="Basic and acidic residues" evidence="1">
    <location>
        <begin position="232"/>
        <end position="242"/>
    </location>
</feature>
<accession>A0A0H2RRN1</accession>
<dbReference type="InterPro" id="IPR046521">
    <property type="entry name" value="DUF6698"/>
</dbReference>
<name>A0A0H2RRN1_9AGAM</name>
<evidence type="ECO:0008006" key="4">
    <source>
        <dbReference type="Google" id="ProtNLM"/>
    </source>
</evidence>
<feature type="region of interest" description="Disordered" evidence="1">
    <location>
        <begin position="208"/>
        <end position="242"/>
    </location>
</feature>
<evidence type="ECO:0000313" key="2">
    <source>
        <dbReference type="EMBL" id="KLO14650.1"/>
    </source>
</evidence>
<evidence type="ECO:0000256" key="1">
    <source>
        <dbReference type="SAM" id="MobiDB-lite"/>
    </source>
</evidence>
<protein>
    <recommendedName>
        <fullName evidence="4">Fungal-type protein kinase domain-containing protein</fullName>
    </recommendedName>
</protein>
<dbReference type="Proteomes" id="UP000053477">
    <property type="component" value="Unassembled WGS sequence"/>
</dbReference>
<dbReference type="Pfam" id="PF20414">
    <property type="entry name" value="DUF6698"/>
    <property type="match status" value="2"/>
</dbReference>
<dbReference type="EMBL" id="KQ085940">
    <property type="protein sequence ID" value="KLO14650.1"/>
    <property type="molecule type" value="Genomic_DNA"/>
</dbReference>
<dbReference type="InParanoid" id="A0A0H2RRN1"/>
<evidence type="ECO:0000313" key="3">
    <source>
        <dbReference type="Proteomes" id="UP000053477"/>
    </source>
</evidence>
<proteinExistence type="predicted"/>
<reference evidence="2 3" key="1">
    <citation type="submission" date="2015-04" db="EMBL/GenBank/DDBJ databases">
        <title>Complete genome sequence of Schizopora paradoxa KUC8140, a cosmopolitan wood degrader in East Asia.</title>
        <authorList>
            <consortium name="DOE Joint Genome Institute"/>
            <person name="Min B."/>
            <person name="Park H."/>
            <person name="Jang Y."/>
            <person name="Kim J.-J."/>
            <person name="Kim K.H."/>
            <person name="Pangilinan J."/>
            <person name="Lipzen A."/>
            <person name="Riley R."/>
            <person name="Grigoriev I.V."/>
            <person name="Spatafora J.W."/>
            <person name="Choi I.-G."/>
        </authorList>
    </citation>
    <scope>NUCLEOTIDE SEQUENCE [LARGE SCALE GENOMIC DNA]</scope>
    <source>
        <strain evidence="2 3">KUC8140</strain>
    </source>
</reference>
<sequence>MEIFWLDEYFYLKELLGEELFDDELEARGEGEFCDMIVTGRNHSKTDDVSGVTKNLGGFYPFKVAPLQDKAFRGYNHDDCAFLLAPAKYDLKDDSTRQGLRNFLIVPKHDDWPRFMYEGYTCDPNVMKKGWLMSDILLRLHYALSSQAQFYTNDPEEGASRDRFPYQRFYYAIITLYSELQSELDDIVIPFWNKRLFANSVVAVDNERQQTRPTVQDDGPSAAELMRQQKRPRPDPDDNHAR</sequence>
<dbReference type="STRING" id="27342.A0A0H2RRN1"/>
<dbReference type="OrthoDB" id="3160134at2759"/>